<sequence length="277" mass="32421">MGPDQRSAIRRALNEDADKLLAEGDPSDPQLRRLRREMDEVNRLFDEFERRARLEDEQKLANELQRSAAQNAAAPGQGGKHPPAMEHHLELLPSLRRTVEMHRNRSRFFGRGEKRRFRIGNQTGQLRRDADRSRASAQRARRSDPPAKRDSSPATCRRSADRRCDKRSPRRRPFTRPDERARTRRLGPFGRRSQQRYEAMERTLRQFGREIYSVALRKYTERVAMLNPSYDPGERTPNYPLIEEALDTLNTRYLTLVSVMQDRLRQMSALTGDKELQ</sequence>
<reference evidence="3 4" key="1">
    <citation type="submission" date="2020-02" db="EMBL/GenBank/DDBJ databases">
        <authorList>
            <person name="Ferguson B K."/>
        </authorList>
    </citation>
    <scope>NUCLEOTIDE SEQUENCE [LARGE SCALE GENOMIC DNA]</scope>
</reference>
<accession>A0A6H5HJV6</accession>
<feature type="compositionally biased region" description="Basic and acidic residues" evidence="1">
    <location>
        <begin position="158"/>
        <end position="167"/>
    </location>
</feature>
<dbReference type="OrthoDB" id="6646912at2759"/>
<proteinExistence type="predicted"/>
<feature type="non-terminal residue" evidence="3">
    <location>
        <position position="277"/>
    </location>
</feature>
<feature type="compositionally biased region" description="Basic and acidic residues" evidence="1">
    <location>
        <begin position="141"/>
        <end position="151"/>
    </location>
</feature>
<dbReference type="Proteomes" id="UP000479000">
    <property type="component" value="Unassembled WGS sequence"/>
</dbReference>
<dbReference type="EMBL" id="CADCXU010027830">
    <property type="protein sequence ID" value="CAB0014455.1"/>
    <property type="molecule type" value="Genomic_DNA"/>
</dbReference>
<evidence type="ECO:0000313" key="2">
    <source>
        <dbReference type="EMBL" id="CAB0014455.1"/>
    </source>
</evidence>
<name>A0A6H5HJV6_9HEMI</name>
<feature type="compositionally biased region" description="Low complexity" evidence="1">
    <location>
        <begin position="65"/>
        <end position="75"/>
    </location>
</feature>
<keyword evidence="4" id="KW-1185">Reference proteome</keyword>
<feature type="region of interest" description="Disordered" evidence="1">
    <location>
        <begin position="111"/>
        <end position="191"/>
    </location>
</feature>
<feature type="region of interest" description="Disordered" evidence="1">
    <location>
        <begin position="14"/>
        <end position="33"/>
    </location>
</feature>
<gene>
    <name evidence="2" type="ORF">NTEN_LOCUS18883</name>
    <name evidence="3" type="ORF">NTEN_LOCUS18886</name>
</gene>
<feature type="region of interest" description="Disordered" evidence="1">
    <location>
        <begin position="59"/>
        <end position="85"/>
    </location>
</feature>
<dbReference type="EMBL" id="CADCXU010027831">
    <property type="protein sequence ID" value="CAB0014458.1"/>
    <property type="molecule type" value="Genomic_DNA"/>
</dbReference>
<protein>
    <submittedName>
        <fullName evidence="3">Uncharacterized protein</fullName>
    </submittedName>
</protein>
<dbReference type="AlphaFoldDB" id="A0A6H5HJV6"/>
<organism evidence="3 4">
    <name type="scientific">Nesidiocoris tenuis</name>
    <dbReference type="NCBI Taxonomy" id="355587"/>
    <lineage>
        <taxon>Eukaryota</taxon>
        <taxon>Metazoa</taxon>
        <taxon>Ecdysozoa</taxon>
        <taxon>Arthropoda</taxon>
        <taxon>Hexapoda</taxon>
        <taxon>Insecta</taxon>
        <taxon>Pterygota</taxon>
        <taxon>Neoptera</taxon>
        <taxon>Paraneoptera</taxon>
        <taxon>Hemiptera</taxon>
        <taxon>Heteroptera</taxon>
        <taxon>Panheteroptera</taxon>
        <taxon>Cimicomorpha</taxon>
        <taxon>Miridae</taxon>
        <taxon>Dicyphina</taxon>
        <taxon>Nesidiocoris</taxon>
    </lineage>
</organism>
<evidence type="ECO:0000313" key="4">
    <source>
        <dbReference type="Proteomes" id="UP000479000"/>
    </source>
</evidence>
<evidence type="ECO:0000313" key="3">
    <source>
        <dbReference type="EMBL" id="CAB0014458.1"/>
    </source>
</evidence>
<evidence type="ECO:0000256" key="1">
    <source>
        <dbReference type="SAM" id="MobiDB-lite"/>
    </source>
</evidence>